<gene>
    <name evidence="4" type="ORF">TRUGW13939_09741</name>
</gene>
<dbReference type="OrthoDB" id="4226964at2759"/>
<sequence>MRIILDLGADVNGQDLKGTTPLHRAARRGFVDDVRLLIDRGANVNATDGFGSLKIKPIDLTKNTEVKEILKGAMGKSL</sequence>
<dbReference type="Proteomes" id="UP000509510">
    <property type="component" value="Chromosome V"/>
</dbReference>
<dbReference type="RefSeq" id="XP_035348754.1">
    <property type="nucleotide sequence ID" value="XM_035492861.1"/>
</dbReference>
<dbReference type="PANTHER" id="PTHR24171">
    <property type="entry name" value="ANKYRIN REPEAT DOMAIN-CONTAINING PROTEIN 39-RELATED"/>
    <property type="match status" value="1"/>
</dbReference>
<accession>A0A7H8R872</accession>
<evidence type="ECO:0000313" key="4">
    <source>
        <dbReference type="EMBL" id="QKX62580.1"/>
    </source>
</evidence>
<evidence type="ECO:0000256" key="2">
    <source>
        <dbReference type="ARBA" id="ARBA00023043"/>
    </source>
</evidence>
<name>A0A7H8R872_TALRU</name>
<protein>
    <submittedName>
        <fullName evidence="4">Uncharacterized protein</fullName>
    </submittedName>
</protein>
<evidence type="ECO:0000256" key="3">
    <source>
        <dbReference type="PROSITE-ProRule" id="PRU00023"/>
    </source>
</evidence>
<reference evidence="5" key="1">
    <citation type="submission" date="2020-06" db="EMBL/GenBank/DDBJ databases">
        <title>A chromosome-scale genome assembly of Talaromyces rugulosus W13939.</title>
        <authorList>
            <person name="Wang B."/>
            <person name="Guo L."/>
            <person name="Ye K."/>
            <person name="Wang L."/>
        </authorList>
    </citation>
    <scope>NUCLEOTIDE SEQUENCE [LARGE SCALE GENOMIC DNA]</scope>
    <source>
        <strain evidence="5">W13939</strain>
    </source>
</reference>
<organism evidence="4 5">
    <name type="scientific">Talaromyces rugulosus</name>
    <name type="common">Penicillium rugulosum</name>
    <dbReference type="NCBI Taxonomy" id="121627"/>
    <lineage>
        <taxon>Eukaryota</taxon>
        <taxon>Fungi</taxon>
        <taxon>Dikarya</taxon>
        <taxon>Ascomycota</taxon>
        <taxon>Pezizomycotina</taxon>
        <taxon>Eurotiomycetes</taxon>
        <taxon>Eurotiomycetidae</taxon>
        <taxon>Eurotiales</taxon>
        <taxon>Trichocomaceae</taxon>
        <taxon>Talaromyces</taxon>
        <taxon>Talaromyces sect. Islandici</taxon>
    </lineage>
</organism>
<proteinExistence type="predicted"/>
<keyword evidence="2 3" id="KW-0040">ANK repeat</keyword>
<dbReference type="SUPFAM" id="SSF48403">
    <property type="entry name" value="Ankyrin repeat"/>
    <property type="match status" value="1"/>
</dbReference>
<dbReference type="EMBL" id="CP055902">
    <property type="protein sequence ID" value="QKX62580.1"/>
    <property type="molecule type" value="Genomic_DNA"/>
</dbReference>
<dbReference type="PROSITE" id="PS50088">
    <property type="entry name" value="ANK_REPEAT"/>
    <property type="match status" value="1"/>
</dbReference>
<dbReference type="Pfam" id="PF13857">
    <property type="entry name" value="Ank_5"/>
    <property type="match status" value="1"/>
</dbReference>
<dbReference type="PROSITE" id="PS50297">
    <property type="entry name" value="ANK_REP_REGION"/>
    <property type="match status" value="1"/>
</dbReference>
<dbReference type="InterPro" id="IPR036770">
    <property type="entry name" value="Ankyrin_rpt-contain_sf"/>
</dbReference>
<keyword evidence="1" id="KW-0677">Repeat</keyword>
<dbReference type="AlphaFoldDB" id="A0A7H8R872"/>
<dbReference type="KEGG" id="trg:TRUGW13939_09741"/>
<dbReference type="SMART" id="SM00248">
    <property type="entry name" value="ANK"/>
    <property type="match status" value="1"/>
</dbReference>
<feature type="repeat" description="ANK" evidence="3">
    <location>
        <begin position="17"/>
        <end position="49"/>
    </location>
</feature>
<dbReference type="GeneID" id="55997224"/>
<keyword evidence="5" id="KW-1185">Reference proteome</keyword>
<dbReference type="InterPro" id="IPR002110">
    <property type="entry name" value="Ankyrin_rpt"/>
</dbReference>
<evidence type="ECO:0000313" key="5">
    <source>
        <dbReference type="Proteomes" id="UP000509510"/>
    </source>
</evidence>
<dbReference type="Gene3D" id="1.25.40.20">
    <property type="entry name" value="Ankyrin repeat-containing domain"/>
    <property type="match status" value="1"/>
</dbReference>
<evidence type="ECO:0000256" key="1">
    <source>
        <dbReference type="ARBA" id="ARBA00022737"/>
    </source>
</evidence>